<evidence type="ECO:0000256" key="4">
    <source>
        <dbReference type="ARBA" id="ARBA00022603"/>
    </source>
</evidence>
<dbReference type="GO" id="GO:0008168">
    <property type="term" value="F:methyltransferase activity"/>
    <property type="evidence" value="ECO:0007669"/>
    <property type="project" value="UniProtKB-KW"/>
</dbReference>
<organism evidence="10 11">
    <name type="scientific">Aphanomyces astaci</name>
    <name type="common">Crayfish plague agent</name>
    <dbReference type="NCBI Taxonomy" id="112090"/>
    <lineage>
        <taxon>Eukaryota</taxon>
        <taxon>Sar</taxon>
        <taxon>Stramenopiles</taxon>
        <taxon>Oomycota</taxon>
        <taxon>Saprolegniomycetes</taxon>
        <taxon>Saprolegniales</taxon>
        <taxon>Verrucalvaceae</taxon>
        <taxon>Aphanomyces</taxon>
    </lineage>
</organism>
<evidence type="ECO:0000256" key="2">
    <source>
        <dbReference type="ARBA" id="ARBA00004286"/>
    </source>
</evidence>
<feature type="compositionally biased region" description="Basic and acidic residues" evidence="8">
    <location>
        <begin position="526"/>
        <end position="538"/>
    </location>
</feature>
<keyword evidence="5" id="KW-0808">Transferase</keyword>
<dbReference type="SUPFAM" id="SSF82199">
    <property type="entry name" value="SET domain"/>
    <property type="match status" value="1"/>
</dbReference>
<gene>
    <name evidence="10" type="ORF">DYB36_011276</name>
</gene>
<feature type="compositionally biased region" description="Polar residues" evidence="8">
    <location>
        <begin position="501"/>
        <end position="525"/>
    </location>
</feature>
<dbReference type="VEuPathDB" id="FungiDB:H257_17045"/>
<feature type="compositionally biased region" description="Acidic residues" evidence="8">
    <location>
        <begin position="170"/>
        <end position="179"/>
    </location>
</feature>
<dbReference type="EMBL" id="QUSZ01003039">
    <property type="protein sequence ID" value="RHY19961.1"/>
    <property type="molecule type" value="Genomic_DNA"/>
</dbReference>
<keyword evidence="3" id="KW-0158">Chromosome</keyword>
<keyword evidence="4" id="KW-0489">Methyltransferase</keyword>
<dbReference type="InterPro" id="IPR050777">
    <property type="entry name" value="SET2_Histone-Lys_MeTrsfase"/>
</dbReference>
<dbReference type="AlphaFoldDB" id="A0A397BGQ1"/>
<evidence type="ECO:0000259" key="9">
    <source>
        <dbReference type="PROSITE" id="PS50280"/>
    </source>
</evidence>
<dbReference type="GO" id="GO:0005634">
    <property type="term" value="C:nucleus"/>
    <property type="evidence" value="ECO:0007669"/>
    <property type="project" value="UniProtKB-SubCell"/>
</dbReference>
<evidence type="ECO:0000256" key="1">
    <source>
        <dbReference type="ARBA" id="ARBA00004123"/>
    </source>
</evidence>
<proteinExistence type="predicted"/>
<dbReference type="PROSITE" id="PS50280">
    <property type="entry name" value="SET"/>
    <property type="match status" value="1"/>
</dbReference>
<evidence type="ECO:0000256" key="6">
    <source>
        <dbReference type="ARBA" id="ARBA00022691"/>
    </source>
</evidence>
<sequence>MSCAPAKRPPVHRTYAFKQEALQAWDELKGGGTTLVHYCRARKIPVSTFEKWLIKKDEIASVCTADVNKHVLSLQTNKPRKKSKKRKKLCVDSRHQELHEWLVAAPKPLYTGAMRDKVRALWPEWSDEDHPECKTPHYLAKWCRRVAVRFDHTAGSTASSREASQASSGDDGDFWEDEGSQTQPGDDGDFWVGVAIPDGEIPAAKRQWLCPETMVHTGTTGGHEYVRQPHRKRIMHPIANDDIAQDDFLDDYHFDALLERDSFSAPSSSCDRVVAKATATRQTRSVPPSSQESVHAGLMFDARKASPNPPSNSQIERLFNSLVTRRPTPAQPKPATSHPCDTAHVIWTSPTPLRTSRGASTTENLTIGKRSQVAPNATAPPTPVQNASQCCIAGHAAAIDEDCFIESEIRRKYLELDAYPQSTTQGEVPPVRSDCAPCATAHTQSKPTGRKTTQTGPRSSPQPIRTTPHSSAAKPAPNDPPRSRVLGHMTPYATMTGPHLSPTSTHAAPASTVTKPTTNPLPNTDNESHREDPPRPAEDAADVEIIDLCDSDDSDVEAFEAFKALRRVRKIEREQQLKKKYEQHQVRMKFEVVPPTALTEVYHHIDDCLPATNSLAPRRARSSRGVAFGTDTHNSHCRRCSKQFPCTLVQLCDNLLTQTECAPGRCSANELCQNQAISKKLFPPTTVVADSKLIRALRVDESVPAGTKFIEYVGEHIGKEEVAARKEKRHGAKDWYIARVGTNGDLYVDASKFGNNSQFINHACVPNCRFEVWYVDTKPRLMVVANTALEQGTILTLSYMNAAWNITCVCGACDGGYNLTDIV</sequence>
<keyword evidence="6" id="KW-0949">S-adenosyl-L-methionine</keyword>
<protein>
    <recommendedName>
        <fullName evidence="9">SET domain-containing protein</fullName>
    </recommendedName>
</protein>
<evidence type="ECO:0000256" key="5">
    <source>
        <dbReference type="ARBA" id="ARBA00022679"/>
    </source>
</evidence>
<dbReference type="SMART" id="SM00317">
    <property type="entry name" value="SET"/>
    <property type="match status" value="1"/>
</dbReference>
<dbReference type="GO" id="GO:0032259">
    <property type="term" value="P:methylation"/>
    <property type="evidence" value="ECO:0007669"/>
    <property type="project" value="UniProtKB-KW"/>
</dbReference>
<dbReference type="InterPro" id="IPR001214">
    <property type="entry name" value="SET_dom"/>
</dbReference>
<feature type="compositionally biased region" description="Polar residues" evidence="8">
    <location>
        <begin position="351"/>
        <end position="365"/>
    </location>
</feature>
<dbReference type="PANTHER" id="PTHR22884">
    <property type="entry name" value="SET DOMAIN PROTEINS"/>
    <property type="match status" value="1"/>
</dbReference>
<evidence type="ECO:0000256" key="3">
    <source>
        <dbReference type="ARBA" id="ARBA00022454"/>
    </source>
</evidence>
<comment type="caution">
    <text evidence="10">The sequence shown here is derived from an EMBL/GenBank/DDBJ whole genome shotgun (WGS) entry which is preliminary data.</text>
</comment>
<dbReference type="Proteomes" id="UP000265427">
    <property type="component" value="Unassembled WGS sequence"/>
</dbReference>
<dbReference type="Pfam" id="PF00856">
    <property type="entry name" value="SET"/>
    <property type="match status" value="1"/>
</dbReference>
<feature type="domain" description="SET" evidence="9">
    <location>
        <begin position="684"/>
        <end position="800"/>
    </location>
</feature>
<dbReference type="Gene3D" id="2.170.270.10">
    <property type="entry name" value="SET domain"/>
    <property type="match status" value="1"/>
</dbReference>
<name>A0A397BGQ1_APHAT</name>
<dbReference type="InterPro" id="IPR046341">
    <property type="entry name" value="SET_dom_sf"/>
</dbReference>
<reference evidence="10 11" key="1">
    <citation type="submission" date="2018-08" db="EMBL/GenBank/DDBJ databases">
        <title>Aphanomyces genome sequencing and annotation.</title>
        <authorList>
            <person name="Minardi D."/>
            <person name="Oidtmann B."/>
            <person name="Van Der Giezen M."/>
            <person name="Studholme D.J."/>
        </authorList>
    </citation>
    <scope>NUCLEOTIDE SEQUENCE [LARGE SCALE GENOMIC DNA]</scope>
    <source>
        <strain evidence="10 11">Kv</strain>
    </source>
</reference>
<evidence type="ECO:0000313" key="11">
    <source>
        <dbReference type="Proteomes" id="UP000265427"/>
    </source>
</evidence>
<feature type="region of interest" description="Disordered" evidence="8">
    <location>
        <begin position="351"/>
        <end position="386"/>
    </location>
</feature>
<dbReference type="GO" id="GO:0005694">
    <property type="term" value="C:chromosome"/>
    <property type="evidence" value="ECO:0007669"/>
    <property type="project" value="UniProtKB-SubCell"/>
</dbReference>
<comment type="subcellular location">
    <subcellularLocation>
        <location evidence="2">Chromosome</location>
    </subcellularLocation>
    <subcellularLocation>
        <location evidence="1">Nucleus</location>
    </subcellularLocation>
</comment>
<feature type="region of interest" description="Disordered" evidence="8">
    <location>
        <begin position="154"/>
        <end position="189"/>
    </location>
</feature>
<feature type="region of interest" description="Disordered" evidence="8">
    <location>
        <begin position="422"/>
        <end position="538"/>
    </location>
</feature>
<keyword evidence="7" id="KW-0539">Nucleus</keyword>
<feature type="compositionally biased region" description="Polar residues" evidence="8">
    <location>
        <begin position="441"/>
        <end position="470"/>
    </location>
</feature>
<evidence type="ECO:0000313" key="10">
    <source>
        <dbReference type="EMBL" id="RHY19961.1"/>
    </source>
</evidence>
<dbReference type="VEuPathDB" id="FungiDB:H257_07773"/>
<evidence type="ECO:0000256" key="8">
    <source>
        <dbReference type="SAM" id="MobiDB-lite"/>
    </source>
</evidence>
<evidence type="ECO:0000256" key="7">
    <source>
        <dbReference type="ARBA" id="ARBA00023242"/>
    </source>
</evidence>
<feature type="compositionally biased region" description="Polar residues" evidence="8">
    <location>
        <begin position="154"/>
        <end position="168"/>
    </location>
</feature>
<accession>A0A397BGQ1</accession>